<feature type="compositionally biased region" description="Basic residues" evidence="8">
    <location>
        <begin position="103"/>
        <end position="116"/>
    </location>
</feature>
<keyword evidence="9" id="KW-1133">Transmembrane helix</keyword>
<dbReference type="EMBL" id="CP086322">
    <property type="protein sequence ID" value="UQA96357.1"/>
    <property type="molecule type" value="Genomic_DNA"/>
</dbReference>
<feature type="region of interest" description="Disordered" evidence="8">
    <location>
        <begin position="79"/>
        <end position="132"/>
    </location>
</feature>
<name>A0ABY4MF79_9ACTN</name>
<evidence type="ECO:0000256" key="9">
    <source>
        <dbReference type="SAM" id="Phobius"/>
    </source>
</evidence>
<feature type="signal peptide" evidence="10">
    <location>
        <begin position="1"/>
        <end position="28"/>
    </location>
</feature>
<proteinExistence type="predicted"/>
<reference evidence="12" key="1">
    <citation type="submission" date="2021-10" db="EMBL/GenBank/DDBJ databases">
        <title>Streptomyces nigrumlapis sp.nov.,an antimicrobial producing actinobacterium isolated from Black Gobi rocks.</title>
        <authorList>
            <person name="Wen Y."/>
            <person name="Zhang W."/>
            <person name="Liu X.G."/>
        </authorList>
    </citation>
    <scope>NUCLEOTIDE SEQUENCE</scope>
    <source>
        <strain evidence="12">ST13-2-2</strain>
    </source>
</reference>
<keyword evidence="9" id="KW-0812">Transmembrane</keyword>
<dbReference type="Proteomes" id="UP000830115">
    <property type="component" value="Chromosome"/>
</dbReference>
<keyword evidence="4 10" id="KW-0732">Signal</keyword>
<feature type="region of interest" description="Disordered" evidence="8">
    <location>
        <begin position="166"/>
        <end position="274"/>
    </location>
</feature>
<evidence type="ECO:0000256" key="2">
    <source>
        <dbReference type="ARBA" id="ARBA00022512"/>
    </source>
</evidence>
<evidence type="ECO:0000313" key="13">
    <source>
        <dbReference type="Proteomes" id="UP000830115"/>
    </source>
</evidence>
<keyword evidence="5" id="KW-0130">Cell adhesion</keyword>
<evidence type="ECO:0000256" key="8">
    <source>
        <dbReference type="SAM" id="MobiDB-lite"/>
    </source>
</evidence>
<dbReference type="PROSITE" id="PS51884">
    <property type="entry name" value="CHAPLIN"/>
    <property type="match status" value="2"/>
</dbReference>
<evidence type="ECO:0000256" key="5">
    <source>
        <dbReference type="ARBA" id="ARBA00022889"/>
    </source>
</evidence>
<feature type="compositionally biased region" description="Low complexity" evidence="8">
    <location>
        <begin position="117"/>
        <end position="132"/>
    </location>
</feature>
<feature type="domain" description="Chaplin" evidence="11">
    <location>
        <begin position="39"/>
        <end position="79"/>
    </location>
</feature>
<feature type="transmembrane region" description="Helical" evidence="9">
    <location>
        <begin position="279"/>
        <end position="297"/>
    </location>
</feature>
<keyword evidence="2" id="KW-0134">Cell wall</keyword>
<evidence type="ECO:0000256" key="3">
    <source>
        <dbReference type="ARBA" id="ARBA00022525"/>
    </source>
</evidence>
<evidence type="ECO:0000256" key="6">
    <source>
        <dbReference type="ARBA" id="ARBA00023087"/>
    </source>
</evidence>
<evidence type="ECO:0000256" key="10">
    <source>
        <dbReference type="SAM" id="SignalP"/>
    </source>
</evidence>
<evidence type="ECO:0000256" key="4">
    <source>
        <dbReference type="ARBA" id="ARBA00022729"/>
    </source>
</evidence>
<evidence type="ECO:0000256" key="1">
    <source>
        <dbReference type="ARBA" id="ARBA00004191"/>
    </source>
</evidence>
<evidence type="ECO:0000259" key="11">
    <source>
        <dbReference type="PROSITE" id="PS51884"/>
    </source>
</evidence>
<feature type="domain" description="Chaplin" evidence="11">
    <location>
        <begin position="128"/>
        <end position="168"/>
    </location>
</feature>
<accession>A0ABY4MF79</accession>
<evidence type="ECO:0000256" key="7">
    <source>
        <dbReference type="PROSITE-ProRule" id="PRU01232"/>
    </source>
</evidence>
<keyword evidence="9" id="KW-0472">Membrane</keyword>
<organism evidence="12 13">
    <name type="scientific">Streptomyces halobius</name>
    <dbReference type="NCBI Taxonomy" id="2879846"/>
    <lineage>
        <taxon>Bacteria</taxon>
        <taxon>Bacillati</taxon>
        <taxon>Actinomycetota</taxon>
        <taxon>Actinomycetes</taxon>
        <taxon>Kitasatosporales</taxon>
        <taxon>Streptomycetaceae</taxon>
        <taxon>Streptomyces</taxon>
    </lineage>
</organism>
<evidence type="ECO:0000313" key="12">
    <source>
        <dbReference type="EMBL" id="UQA96357.1"/>
    </source>
</evidence>
<dbReference type="RefSeq" id="WP_248867256.1">
    <property type="nucleotide sequence ID" value="NZ_CP086322.1"/>
</dbReference>
<keyword evidence="6 7" id="KW-0034">Amyloid</keyword>
<dbReference type="InterPro" id="IPR005528">
    <property type="entry name" value="ChpA-H"/>
</dbReference>
<feature type="chain" id="PRO_5045346305" evidence="10">
    <location>
        <begin position="29"/>
        <end position="305"/>
    </location>
</feature>
<protein>
    <submittedName>
        <fullName evidence="12">DUF320 domain-containing protein</fullName>
    </submittedName>
</protein>
<sequence>MRQVARKGLITMAAAGGVLAAVGGYAHADSGASGSAAHSPGVASGNNVQAPVGVAVNACGNSVNVVGLLNPTFGNKCAHDSGGKHRGPQSGDHHDHHGTSGKSGKHRSGHSGHSGHHGAAASGSAVDSPGVASGNNVQAPVGVAVNACGNSVDVVGLLNPTFGNDCGSDSSTLPPTGPDYPQHPGGHHPPKAEQPGDPEQPSAPDRPSDSGQPSAPEHRNGPDAPDAPDASGTADTPGAPGMRPQAESAPRSELVTTPGGPKAQAKGGEQLADTGAGTIGYAVPVSAGMLLGGAVLYRRARSARR</sequence>
<keyword evidence="3" id="KW-0964">Secreted</keyword>
<comment type="subcellular location">
    <subcellularLocation>
        <location evidence="1">Secreted</location>
        <location evidence="1">Cell wall</location>
    </subcellularLocation>
</comment>
<dbReference type="Pfam" id="PF03777">
    <property type="entry name" value="ChpA-C"/>
    <property type="match status" value="2"/>
</dbReference>
<keyword evidence="13" id="KW-1185">Reference proteome</keyword>
<gene>
    <name evidence="12" type="ORF">K9S39_34790</name>
</gene>